<keyword evidence="9" id="KW-1185">Reference proteome</keyword>
<keyword evidence="4 5" id="KW-0660">Purine salvage</keyword>
<feature type="binding site" evidence="5">
    <location>
        <begin position="129"/>
        <end position="133"/>
    </location>
    <ligand>
        <name>5-phospho-alpha-D-ribose 1-diphosphate</name>
        <dbReference type="ChEBI" id="CHEBI:58017"/>
    </ligand>
</feature>
<evidence type="ECO:0000256" key="4">
    <source>
        <dbReference type="ARBA" id="ARBA00022726"/>
    </source>
</evidence>
<dbReference type="SUPFAM" id="SSF53271">
    <property type="entry name" value="PRTase-like"/>
    <property type="match status" value="1"/>
</dbReference>
<comment type="pathway">
    <text evidence="5">Purine metabolism; XMP biosynthesis via salvage pathway; XMP from xanthine: step 1/1.</text>
</comment>
<dbReference type="InterPro" id="IPR050118">
    <property type="entry name" value="Pur/Pyrimidine_PRTase"/>
</dbReference>
<evidence type="ECO:0000256" key="2">
    <source>
        <dbReference type="ARBA" id="ARBA00022676"/>
    </source>
</evidence>
<dbReference type="EC" id="2.4.2.22" evidence="5 6"/>
<comment type="similarity">
    <text evidence="5">Belongs to the purine/pyrimidine phosphoribosyltransferase family. Xpt subfamily.</text>
</comment>
<evidence type="ECO:0000256" key="5">
    <source>
        <dbReference type="HAMAP-Rule" id="MF_01184"/>
    </source>
</evidence>
<dbReference type="PANTHER" id="PTHR43864">
    <property type="entry name" value="HYPOXANTHINE/GUANINE PHOSPHORIBOSYLTRANSFERASE"/>
    <property type="match status" value="1"/>
</dbReference>
<comment type="catalytic activity">
    <reaction evidence="5">
        <text>XMP + diphosphate = xanthine + 5-phospho-alpha-D-ribose 1-diphosphate</text>
        <dbReference type="Rhea" id="RHEA:10800"/>
        <dbReference type="ChEBI" id="CHEBI:17712"/>
        <dbReference type="ChEBI" id="CHEBI:33019"/>
        <dbReference type="ChEBI" id="CHEBI:57464"/>
        <dbReference type="ChEBI" id="CHEBI:58017"/>
        <dbReference type="EC" id="2.4.2.22"/>
    </reaction>
</comment>
<organism evidence="8 9">
    <name type="scientific">Amygdalobacter indicium</name>
    <dbReference type="NCBI Taxonomy" id="3029272"/>
    <lineage>
        <taxon>Bacteria</taxon>
        <taxon>Bacillati</taxon>
        <taxon>Bacillota</taxon>
        <taxon>Clostridia</taxon>
        <taxon>Eubacteriales</taxon>
        <taxon>Oscillospiraceae</taxon>
        <taxon>Amygdalobacter</taxon>
    </lineage>
</organism>
<dbReference type="HAMAP" id="MF_01184">
    <property type="entry name" value="XPRTase"/>
    <property type="match status" value="1"/>
</dbReference>
<evidence type="ECO:0000256" key="3">
    <source>
        <dbReference type="ARBA" id="ARBA00022679"/>
    </source>
</evidence>
<protein>
    <recommendedName>
        <fullName evidence="5 6">Xanthine phosphoribosyltransferase</fullName>
        <shortName evidence="5">XPRTase</shortName>
        <ecNumber evidence="5 6">2.4.2.22</ecNumber>
    </recommendedName>
</protein>
<evidence type="ECO:0000256" key="1">
    <source>
        <dbReference type="ARBA" id="ARBA00022490"/>
    </source>
</evidence>
<dbReference type="Proteomes" id="UP001220478">
    <property type="component" value="Chromosome"/>
</dbReference>
<keyword evidence="1 5" id="KW-0963">Cytoplasm</keyword>
<feature type="binding site" evidence="5">
    <location>
        <position position="157"/>
    </location>
    <ligand>
        <name>xanthine</name>
        <dbReference type="ChEBI" id="CHEBI:17712"/>
    </ligand>
</feature>
<evidence type="ECO:0000256" key="6">
    <source>
        <dbReference type="NCBIfam" id="TIGR01744"/>
    </source>
</evidence>
<dbReference type="InterPro" id="IPR000836">
    <property type="entry name" value="PRTase_dom"/>
</dbReference>
<comment type="subcellular location">
    <subcellularLocation>
        <location evidence="5">Cytoplasm</location>
    </subcellularLocation>
</comment>
<comment type="function">
    <text evidence="5">Converts the preformed base xanthine, a product of nucleic acid breakdown, to xanthosine 5'-monophosphate (XMP), so it can be reused for RNA or DNA synthesis.</text>
</comment>
<gene>
    <name evidence="5" type="primary">xpt</name>
    <name evidence="8" type="ORF">PYS61_00410</name>
</gene>
<dbReference type="EMBL" id="CP118868">
    <property type="protein sequence ID" value="WEG35658.1"/>
    <property type="molecule type" value="Genomic_DNA"/>
</dbReference>
<sequence length="191" mass="21004">MQLLKDRIIKDGTVIGTEIVKVDSFLNQQLDVNLFQAIGREIHQRFKNDKVDKILTIEASGIAIATVTAMEYGNIPLVYAKKAKPNTMTDDFYKAAVKSFTKGTVSEVVVSRKYLQPGEKILIIDDFLAHGEAMQGLISLCRQAQCEVVGLCAVIEKSFQGGGDKLRKAGYHLESLARIKAIADGKIVFAD</sequence>
<dbReference type="InterPro" id="IPR010079">
    <property type="entry name" value="Xanthine_PRibTrfase"/>
</dbReference>
<evidence type="ECO:0000313" key="9">
    <source>
        <dbReference type="Proteomes" id="UP001220478"/>
    </source>
</evidence>
<dbReference type="InterPro" id="IPR029057">
    <property type="entry name" value="PRTase-like"/>
</dbReference>
<feature type="domain" description="Phosphoribosyltransferase" evidence="7">
    <location>
        <begin position="34"/>
        <end position="158"/>
    </location>
</feature>
<keyword evidence="2 5" id="KW-0328">Glycosyltransferase</keyword>
<comment type="subunit">
    <text evidence="5">Homodimer.</text>
</comment>
<evidence type="ECO:0000313" key="8">
    <source>
        <dbReference type="EMBL" id="WEG35658.1"/>
    </source>
</evidence>
<dbReference type="GO" id="GO:0000310">
    <property type="term" value="F:xanthine phosphoribosyltransferase activity"/>
    <property type="evidence" value="ECO:0007669"/>
    <property type="project" value="UniProtKB-EC"/>
</dbReference>
<proteinExistence type="inferred from homology"/>
<evidence type="ECO:0000259" key="7">
    <source>
        <dbReference type="Pfam" id="PF00156"/>
    </source>
</evidence>
<keyword evidence="3 5" id="KW-0808">Transferase</keyword>
<comment type="caution">
    <text evidence="5">Lacks conserved residue(s) required for the propagation of feature annotation.</text>
</comment>
<dbReference type="PANTHER" id="PTHR43864:SF1">
    <property type="entry name" value="XANTHINE PHOSPHORIBOSYLTRANSFERASE"/>
    <property type="match status" value="1"/>
</dbReference>
<dbReference type="NCBIfam" id="TIGR01744">
    <property type="entry name" value="XPRTase"/>
    <property type="match status" value="1"/>
</dbReference>
<feature type="binding site" evidence="5">
    <location>
        <position position="27"/>
    </location>
    <ligand>
        <name>xanthine</name>
        <dbReference type="ChEBI" id="CHEBI:17712"/>
    </ligand>
</feature>
<reference evidence="8 9" key="1">
    <citation type="submission" date="2023-02" db="EMBL/GenBank/DDBJ databases">
        <title>Novel Oscillospiraceae bacterial genomes.</title>
        <authorList>
            <person name="Srinivasan S."/>
            <person name="Austin M.N."/>
            <person name="Fiedler T.L."/>
            <person name="Strenk S.M."/>
            <person name="Agnew K.J."/>
            <person name="Nagana Gowda G.A."/>
            <person name="Raftery D."/>
            <person name="Beamer M.A."/>
            <person name="Achilles S.L."/>
            <person name="Wiesenfeld H.C."/>
            <person name="Fredricks D.N."/>
            <person name="Hillier S.L."/>
        </authorList>
    </citation>
    <scope>NUCLEOTIDE SEQUENCE [LARGE SCALE GENOMIC DNA]</scope>
    <source>
        <strain evidence="8 9">CHIC02 1186E3-8</strain>
    </source>
</reference>
<dbReference type="Gene3D" id="3.40.50.2020">
    <property type="match status" value="1"/>
</dbReference>
<dbReference type="RefSeq" id="WP_315568233.1">
    <property type="nucleotide sequence ID" value="NZ_CP118866.1"/>
</dbReference>
<dbReference type="CDD" id="cd06223">
    <property type="entry name" value="PRTases_typeI"/>
    <property type="match status" value="1"/>
</dbReference>
<accession>A0ABY8C8L2</accession>
<name>A0ABY8C8L2_9FIRM</name>
<dbReference type="Pfam" id="PF00156">
    <property type="entry name" value="Pribosyltran"/>
    <property type="match status" value="1"/>
</dbReference>
<dbReference type="NCBIfam" id="NF006671">
    <property type="entry name" value="PRK09219.1"/>
    <property type="match status" value="1"/>
</dbReference>